<accession>A0A367EKI4</accession>
<comment type="caution">
    <text evidence="3">The sequence shown here is derived from an EMBL/GenBank/DDBJ whole genome shotgun (WGS) entry which is preliminary data.</text>
</comment>
<dbReference type="GO" id="GO:0003677">
    <property type="term" value="F:DNA binding"/>
    <property type="evidence" value="ECO:0007669"/>
    <property type="project" value="UniProtKB-KW"/>
</dbReference>
<feature type="region of interest" description="Disordered" evidence="1">
    <location>
        <begin position="1"/>
        <end position="25"/>
    </location>
</feature>
<dbReference type="Proteomes" id="UP000253094">
    <property type="component" value="Unassembled WGS sequence"/>
</dbReference>
<dbReference type="Pfam" id="PF12728">
    <property type="entry name" value="HTH_17"/>
    <property type="match status" value="1"/>
</dbReference>
<name>A0A367EKI4_9ACTN</name>
<dbReference type="RefSeq" id="WP_114033970.1">
    <property type="nucleotide sequence ID" value="NZ_QOIL01000038.1"/>
</dbReference>
<keyword evidence="4" id="KW-1185">Reference proteome</keyword>
<dbReference type="EMBL" id="QOIL01000038">
    <property type="protein sequence ID" value="RCG18232.1"/>
    <property type="molecule type" value="Genomic_DNA"/>
</dbReference>
<gene>
    <name evidence="3" type="ORF">DQ384_39255</name>
</gene>
<organism evidence="3 4">
    <name type="scientific">Sphaerisporangium album</name>
    <dbReference type="NCBI Taxonomy" id="509200"/>
    <lineage>
        <taxon>Bacteria</taxon>
        <taxon>Bacillati</taxon>
        <taxon>Actinomycetota</taxon>
        <taxon>Actinomycetes</taxon>
        <taxon>Streptosporangiales</taxon>
        <taxon>Streptosporangiaceae</taxon>
        <taxon>Sphaerisporangium</taxon>
    </lineage>
</organism>
<proteinExistence type="predicted"/>
<dbReference type="InterPro" id="IPR041657">
    <property type="entry name" value="HTH_17"/>
</dbReference>
<dbReference type="OrthoDB" id="9800023at2"/>
<evidence type="ECO:0000313" key="4">
    <source>
        <dbReference type="Proteomes" id="UP000253094"/>
    </source>
</evidence>
<protein>
    <submittedName>
        <fullName evidence="3">DNA-binding protein</fullName>
    </submittedName>
</protein>
<evidence type="ECO:0000313" key="3">
    <source>
        <dbReference type="EMBL" id="RCG18232.1"/>
    </source>
</evidence>
<evidence type="ECO:0000259" key="2">
    <source>
        <dbReference type="Pfam" id="PF12728"/>
    </source>
</evidence>
<sequence length="151" mass="15525">MVATSGKRGRPPKGQAAADRLPQGGPVQTAAQVGLTLGLAERTVRRYAASGQLHSLRLAPRVVRFAGACVTAHLHGRSCAELRYADEVLTAEQAADLLGVGLATLLNAAHQAIVPCLRAGNSLRFSRAALLVALCPPSLPSPGPTGGLAQH</sequence>
<feature type="domain" description="Helix-turn-helix" evidence="2">
    <location>
        <begin position="88"/>
        <end position="131"/>
    </location>
</feature>
<reference evidence="3 4" key="1">
    <citation type="submission" date="2018-06" db="EMBL/GenBank/DDBJ databases">
        <title>Sphaerisporangium craniellae sp. nov., isolated from a marine sponge in the South China Sea.</title>
        <authorList>
            <person name="Li L."/>
        </authorList>
    </citation>
    <scope>NUCLEOTIDE SEQUENCE [LARGE SCALE GENOMIC DNA]</scope>
    <source>
        <strain evidence="3 4">CCTCC AA 208026</strain>
    </source>
</reference>
<dbReference type="AlphaFoldDB" id="A0A367EKI4"/>
<evidence type="ECO:0000256" key="1">
    <source>
        <dbReference type="SAM" id="MobiDB-lite"/>
    </source>
</evidence>
<keyword evidence="3" id="KW-0238">DNA-binding</keyword>